<keyword evidence="1" id="KW-1133">Transmembrane helix</keyword>
<keyword evidence="1" id="KW-0812">Transmembrane</keyword>
<evidence type="ECO:0000313" key="2">
    <source>
        <dbReference type="EMBL" id="MDT2690349.1"/>
    </source>
</evidence>
<comment type="caution">
    <text evidence="2">The sequence shown here is derived from an EMBL/GenBank/DDBJ whole genome shotgun (WGS) entry which is preliminary data.</text>
</comment>
<name>A0AAE4KVR9_ENTGA</name>
<feature type="transmembrane region" description="Helical" evidence="1">
    <location>
        <begin position="214"/>
        <end position="240"/>
    </location>
</feature>
<sequence length="277" mass="32825">MNFKQIVDSENRRLRNEVTQDEKNRLLANGKTYIFFQELMTEIQSLLDKDETVQGYLPLSTSGNLAISNQGIAGLSYARTERAKQYVAQFNDTRSNRLFVFSEKRILFLVIIDFLDDQTYFSYPYSSIPAFSLKTRKLNRFEKPEDEEIMFWAYFDFQSDSHIFSDVLTKKDYQLFQHFHDTIPALKKIPITEKIHRKNPIDYIISNWHFNYRLMIFVNLLLILLAIGLVLGIVFGIGIFKDWYYRDLIGFVDQRSFFVRYLCYNSQKLTREGLPVL</sequence>
<reference evidence="2" key="1">
    <citation type="submission" date="2023-03" db="EMBL/GenBank/DDBJ databases">
        <authorList>
            <person name="Shen W."/>
            <person name="Cai J."/>
        </authorList>
    </citation>
    <scope>NUCLEOTIDE SEQUENCE</scope>
    <source>
        <strain evidence="2">K69-2</strain>
    </source>
</reference>
<evidence type="ECO:0000256" key="1">
    <source>
        <dbReference type="SAM" id="Phobius"/>
    </source>
</evidence>
<accession>A0AAE4KVR9</accession>
<proteinExistence type="predicted"/>
<dbReference type="RefSeq" id="WP_311809903.1">
    <property type="nucleotide sequence ID" value="NZ_JARPZN010000005.1"/>
</dbReference>
<evidence type="ECO:0000313" key="3">
    <source>
        <dbReference type="Proteomes" id="UP001183682"/>
    </source>
</evidence>
<gene>
    <name evidence="2" type="ORF">P7E30_09060</name>
</gene>
<dbReference type="Proteomes" id="UP001183682">
    <property type="component" value="Unassembled WGS sequence"/>
</dbReference>
<keyword evidence="1" id="KW-0472">Membrane</keyword>
<dbReference type="EMBL" id="JARPZN010000005">
    <property type="protein sequence ID" value="MDT2690349.1"/>
    <property type="molecule type" value="Genomic_DNA"/>
</dbReference>
<organism evidence="2 3">
    <name type="scientific">Enterococcus gallinarum</name>
    <dbReference type="NCBI Taxonomy" id="1353"/>
    <lineage>
        <taxon>Bacteria</taxon>
        <taxon>Bacillati</taxon>
        <taxon>Bacillota</taxon>
        <taxon>Bacilli</taxon>
        <taxon>Lactobacillales</taxon>
        <taxon>Enterococcaceae</taxon>
        <taxon>Enterococcus</taxon>
    </lineage>
</organism>
<protein>
    <submittedName>
        <fullName evidence="2">Uncharacterized protein</fullName>
    </submittedName>
</protein>
<dbReference type="AlphaFoldDB" id="A0AAE4KVR9"/>